<feature type="compositionally biased region" description="Basic and acidic residues" evidence="1">
    <location>
        <begin position="54"/>
        <end position="66"/>
    </location>
</feature>
<dbReference type="AlphaFoldDB" id="A0A392PIZ3"/>
<reference evidence="2 3" key="1">
    <citation type="journal article" date="2018" name="Front. Plant Sci.">
        <title>Red Clover (Trifolium pratense) and Zigzag Clover (T. medium) - A Picture of Genomic Similarities and Differences.</title>
        <authorList>
            <person name="Dluhosova J."/>
            <person name="Istvanek J."/>
            <person name="Nedelnik J."/>
            <person name="Repkova J."/>
        </authorList>
    </citation>
    <scope>NUCLEOTIDE SEQUENCE [LARGE SCALE GENOMIC DNA]</scope>
    <source>
        <strain evidence="3">cv. 10/8</strain>
        <tissue evidence="2">Leaf</tissue>
    </source>
</reference>
<proteinExistence type="predicted"/>
<feature type="region of interest" description="Disordered" evidence="1">
    <location>
        <begin position="47"/>
        <end position="72"/>
    </location>
</feature>
<feature type="non-terminal residue" evidence="2">
    <location>
        <position position="1"/>
    </location>
</feature>
<name>A0A392PIZ3_9FABA</name>
<evidence type="ECO:0000313" key="2">
    <source>
        <dbReference type="EMBL" id="MCI11276.1"/>
    </source>
</evidence>
<keyword evidence="3" id="KW-1185">Reference proteome</keyword>
<dbReference type="Proteomes" id="UP000265520">
    <property type="component" value="Unassembled WGS sequence"/>
</dbReference>
<comment type="caution">
    <text evidence="2">The sequence shown here is derived from an EMBL/GenBank/DDBJ whole genome shotgun (WGS) entry which is preliminary data.</text>
</comment>
<accession>A0A392PIZ3</accession>
<dbReference type="EMBL" id="LXQA010079546">
    <property type="protein sequence ID" value="MCI11276.1"/>
    <property type="molecule type" value="Genomic_DNA"/>
</dbReference>
<organism evidence="2 3">
    <name type="scientific">Trifolium medium</name>
    <dbReference type="NCBI Taxonomy" id="97028"/>
    <lineage>
        <taxon>Eukaryota</taxon>
        <taxon>Viridiplantae</taxon>
        <taxon>Streptophyta</taxon>
        <taxon>Embryophyta</taxon>
        <taxon>Tracheophyta</taxon>
        <taxon>Spermatophyta</taxon>
        <taxon>Magnoliopsida</taxon>
        <taxon>eudicotyledons</taxon>
        <taxon>Gunneridae</taxon>
        <taxon>Pentapetalae</taxon>
        <taxon>rosids</taxon>
        <taxon>fabids</taxon>
        <taxon>Fabales</taxon>
        <taxon>Fabaceae</taxon>
        <taxon>Papilionoideae</taxon>
        <taxon>50 kb inversion clade</taxon>
        <taxon>NPAAA clade</taxon>
        <taxon>Hologalegina</taxon>
        <taxon>IRL clade</taxon>
        <taxon>Trifolieae</taxon>
        <taxon>Trifolium</taxon>
    </lineage>
</organism>
<sequence>NLNQDGNITGEKTKPPIEQSLSTMLKSHWGEEDTSWGEIQHQSKILNRSSTGDTKPKIPLADKKPSFETFSV</sequence>
<evidence type="ECO:0000313" key="3">
    <source>
        <dbReference type="Proteomes" id="UP000265520"/>
    </source>
</evidence>
<protein>
    <submittedName>
        <fullName evidence="2">Uncharacterized protein</fullName>
    </submittedName>
</protein>
<evidence type="ECO:0000256" key="1">
    <source>
        <dbReference type="SAM" id="MobiDB-lite"/>
    </source>
</evidence>